<comment type="similarity">
    <text evidence="2">Belongs to the glycosyl hydrolase 3 family.</text>
</comment>
<dbReference type="EC" id="3.2.1.21" evidence="3"/>
<keyword evidence="10" id="KW-1185">Reference proteome</keyword>
<dbReference type="EMBL" id="NWTM01000006">
    <property type="protein sequence ID" value="RYC38778.1"/>
    <property type="molecule type" value="Genomic_DNA"/>
</dbReference>
<dbReference type="SUPFAM" id="SSF52279">
    <property type="entry name" value="Beta-D-glucan exohydrolase, C-terminal domain"/>
    <property type="match status" value="1"/>
</dbReference>
<dbReference type="Gene3D" id="3.20.20.300">
    <property type="entry name" value="Glycoside hydrolase, family 3, N-terminal domain"/>
    <property type="match status" value="1"/>
</dbReference>
<dbReference type="Proteomes" id="UP001138460">
    <property type="component" value="Unassembled WGS sequence"/>
</dbReference>
<reference evidence="9 10" key="1">
    <citation type="journal article" date="2018" name="Syst. Appl. Microbiol.">
        <title>Pectobacterium zantedeschiae sp. nov. a new species of a soft rot pathogen isolated from Calla lily (Zantedeschia spp.).</title>
        <authorList>
            <person name="Waleron M."/>
            <person name="Misztak A."/>
            <person name="Waleron M."/>
            <person name="Franczuk M."/>
            <person name="Jonca J."/>
            <person name="Wielgomas B."/>
            <person name="Mikicinski A."/>
            <person name="Popovic T."/>
            <person name="Waleron K."/>
        </authorList>
    </citation>
    <scope>NUCLEOTIDE SEQUENCE [LARGE SCALE GENOMIC DNA]</scope>
    <source>
        <strain evidence="9 10">9M</strain>
    </source>
</reference>
<accession>A0A9X8JE76</accession>
<comment type="catalytic activity">
    <reaction evidence="1">
        <text>Hydrolysis of terminal, non-reducing beta-D-glucosyl residues with release of beta-D-glucose.</text>
        <dbReference type="EC" id="3.2.1.21"/>
    </reaction>
</comment>
<dbReference type="SUPFAM" id="SSF51445">
    <property type="entry name" value="(Trans)glycosidases"/>
    <property type="match status" value="1"/>
</dbReference>
<dbReference type="InterPro" id="IPR001764">
    <property type="entry name" value="Glyco_hydro_3_N"/>
</dbReference>
<dbReference type="PANTHER" id="PTHR30620:SF16">
    <property type="entry name" value="LYSOSOMAL BETA GLUCOSIDASE"/>
    <property type="match status" value="1"/>
</dbReference>
<dbReference type="InterPro" id="IPR036962">
    <property type="entry name" value="Glyco_hydro_3_N_sf"/>
</dbReference>
<evidence type="ECO:0000313" key="10">
    <source>
        <dbReference type="Proteomes" id="UP001138460"/>
    </source>
</evidence>
<dbReference type="GO" id="GO:0009251">
    <property type="term" value="P:glucan catabolic process"/>
    <property type="evidence" value="ECO:0007669"/>
    <property type="project" value="TreeGrafter"/>
</dbReference>
<feature type="chain" id="PRO_5040981245" description="beta-glucosidase" evidence="7">
    <location>
        <begin position="31"/>
        <end position="659"/>
    </location>
</feature>
<evidence type="ECO:0000256" key="4">
    <source>
        <dbReference type="ARBA" id="ARBA00022729"/>
    </source>
</evidence>
<gene>
    <name evidence="9" type="ORF">CLR69_21165</name>
</gene>
<dbReference type="Pfam" id="PF00933">
    <property type="entry name" value="Glyco_hydro_3"/>
    <property type="match status" value="1"/>
</dbReference>
<evidence type="ECO:0000313" key="9">
    <source>
        <dbReference type="EMBL" id="RYC38778.1"/>
    </source>
</evidence>
<feature type="domain" description="Glycoside hydrolase family 3 N-terminal" evidence="8">
    <location>
        <begin position="111"/>
        <end position="447"/>
    </location>
</feature>
<dbReference type="InterPro" id="IPR017853">
    <property type="entry name" value="GH"/>
</dbReference>
<evidence type="ECO:0000256" key="2">
    <source>
        <dbReference type="ARBA" id="ARBA00005336"/>
    </source>
</evidence>
<dbReference type="AlphaFoldDB" id="A0A9X8JE76"/>
<dbReference type="PANTHER" id="PTHR30620">
    <property type="entry name" value="PERIPLASMIC BETA-GLUCOSIDASE-RELATED"/>
    <property type="match status" value="1"/>
</dbReference>
<evidence type="ECO:0000256" key="1">
    <source>
        <dbReference type="ARBA" id="ARBA00000448"/>
    </source>
</evidence>
<dbReference type="GO" id="GO:0008422">
    <property type="term" value="F:beta-glucosidase activity"/>
    <property type="evidence" value="ECO:0007669"/>
    <property type="project" value="UniProtKB-EC"/>
</dbReference>
<dbReference type="Gene3D" id="3.40.50.1700">
    <property type="entry name" value="Glycoside hydrolase family 3 C-terminal domain"/>
    <property type="match status" value="1"/>
</dbReference>
<dbReference type="OrthoDB" id="9781691at2"/>
<sequence>MRKNRLNVVLSLAAPLFSSVPLFFSPIASAISQAELGYRDAPTILQDGLTFKDLNRDGKVNPYEDWRLSPDQRADDLVTRMTLAEKAGLMMHGSAPTTGSVIGAGTAYDIDTARKMIAERSISSFITRLSGDEPTQMAEENNKLQQIAENTRLGIPLTISSDPRNAFQYLVGASVSSGKFSKWPETLGLAAIGDESLTRRFADIVRQEYRAVGITEALSPQADLATEPRWSRSSGTFGEDAELTKKMVRGYIEGMQNGRNGLNPQSVISIVKHWVGYGAAQDGWDSHNVYGKYAIFKKNDLQQHIEPFTGAFEARVAGIMPTYSILKEATWQGKPIEQVGAGFNRFLLTDLLRGVYGFDGVILSDWLITNDCKDDCITGSKPNEKPVPRGMPWGVENLTVEQRFIKAVEAGVDQFGGVTNSSVLINAVQGGKLAESRLDISVRRLLKQKFQIGLFERPYVHAEQANQIVGKVEWQQQADEAQRRALVLLQNKNILPLRAGSKVWLSGIDKKVAQNAGLIVVDTPELADVALVRSVAPYEQPHKNFYFGAKHHEGSLAYTADNPEYQTIVRASASVPTIVTVYLDRPAILTNIVDKTQAVIANFGISDDVLLKQLISGEAYTGKLPFELPSSMKAVLNQQPGVPYDSKKPLFPFGFGLTK</sequence>
<dbReference type="InterPro" id="IPR051915">
    <property type="entry name" value="Cellulose_Degrad_GH3"/>
</dbReference>
<feature type="signal peptide" evidence="7">
    <location>
        <begin position="1"/>
        <end position="30"/>
    </location>
</feature>
<keyword evidence="6" id="KW-0326">Glycosidase</keyword>
<keyword evidence="5 9" id="KW-0378">Hydrolase</keyword>
<comment type="caution">
    <text evidence="9">The sequence shown here is derived from an EMBL/GenBank/DDBJ whole genome shotgun (WGS) entry which is preliminary data.</text>
</comment>
<evidence type="ECO:0000256" key="3">
    <source>
        <dbReference type="ARBA" id="ARBA00012744"/>
    </source>
</evidence>
<proteinExistence type="inferred from homology"/>
<dbReference type="RefSeq" id="WP_131535124.1">
    <property type="nucleotide sequence ID" value="NZ_JBEHFA010000013.1"/>
</dbReference>
<evidence type="ECO:0000259" key="8">
    <source>
        <dbReference type="Pfam" id="PF00933"/>
    </source>
</evidence>
<keyword evidence="4 7" id="KW-0732">Signal</keyword>
<protein>
    <recommendedName>
        <fullName evidence="3">beta-glucosidase</fullName>
        <ecNumber evidence="3">3.2.1.21</ecNumber>
    </recommendedName>
</protein>
<dbReference type="InterPro" id="IPR036881">
    <property type="entry name" value="Glyco_hydro_3_C_sf"/>
</dbReference>
<evidence type="ECO:0000256" key="6">
    <source>
        <dbReference type="ARBA" id="ARBA00023295"/>
    </source>
</evidence>
<dbReference type="PRINTS" id="PR00133">
    <property type="entry name" value="GLHYDRLASE3"/>
</dbReference>
<organism evidence="9 10">
    <name type="scientific">Pectobacterium zantedeschiae</name>
    <dbReference type="NCBI Taxonomy" id="2034769"/>
    <lineage>
        <taxon>Bacteria</taxon>
        <taxon>Pseudomonadati</taxon>
        <taxon>Pseudomonadota</taxon>
        <taxon>Gammaproteobacteria</taxon>
        <taxon>Enterobacterales</taxon>
        <taxon>Pectobacteriaceae</taxon>
        <taxon>Pectobacterium</taxon>
    </lineage>
</organism>
<evidence type="ECO:0000256" key="7">
    <source>
        <dbReference type="SAM" id="SignalP"/>
    </source>
</evidence>
<name>A0A9X8JE76_9GAMM</name>
<evidence type="ECO:0000256" key="5">
    <source>
        <dbReference type="ARBA" id="ARBA00022801"/>
    </source>
</evidence>